<keyword evidence="2" id="KW-1003">Cell membrane</keyword>
<evidence type="ECO:0000259" key="8">
    <source>
        <dbReference type="Pfam" id="PF02687"/>
    </source>
</evidence>
<dbReference type="Proteomes" id="UP000278085">
    <property type="component" value="Unassembled WGS sequence"/>
</dbReference>
<evidence type="ECO:0000256" key="5">
    <source>
        <dbReference type="ARBA" id="ARBA00023136"/>
    </source>
</evidence>
<feature type="transmembrane region" description="Helical" evidence="7">
    <location>
        <begin position="384"/>
        <end position="411"/>
    </location>
</feature>
<comment type="caution">
    <text evidence="10">The sequence shown here is derived from an EMBL/GenBank/DDBJ whole genome shotgun (WGS) entry which is preliminary data.</text>
</comment>
<dbReference type="InterPro" id="IPR003838">
    <property type="entry name" value="ABC3_permease_C"/>
</dbReference>
<keyword evidence="5 7" id="KW-0472">Membrane</keyword>
<dbReference type="PANTHER" id="PTHR30572:SF4">
    <property type="entry name" value="ABC TRANSPORTER PERMEASE YTRF"/>
    <property type="match status" value="1"/>
</dbReference>
<evidence type="ECO:0000256" key="3">
    <source>
        <dbReference type="ARBA" id="ARBA00022692"/>
    </source>
</evidence>
<evidence type="ECO:0000256" key="4">
    <source>
        <dbReference type="ARBA" id="ARBA00022989"/>
    </source>
</evidence>
<feature type="transmembrane region" description="Helical" evidence="7">
    <location>
        <begin position="712"/>
        <end position="736"/>
    </location>
</feature>
<proteinExistence type="inferred from homology"/>
<feature type="transmembrane region" description="Helical" evidence="7">
    <location>
        <begin position="292"/>
        <end position="315"/>
    </location>
</feature>
<dbReference type="EMBL" id="RXLQ01000002">
    <property type="protein sequence ID" value="RSZ60251.1"/>
    <property type="molecule type" value="Genomic_DNA"/>
</dbReference>
<dbReference type="GO" id="GO:0005886">
    <property type="term" value="C:plasma membrane"/>
    <property type="evidence" value="ECO:0007669"/>
    <property type="project" value="UniProtKB-SubCell"/>
</dbReference>
<dbReference type="RefSeq" id="WP_126072666.1">
    <property type="nucleotide sequence ID" value="NZ_CP051166.1"/>
</dbReference>
<dbReference type="Pfam" id="PF02687">
    <property type="entry name" value="FtsX"/>
    <property type="match status" value="2"/>
</dbReference>
<sequence>MGYLDGRIGWRLLAREPGYSLAVIGGLAVGFAACFLLLGFVIHSLGYNAQLPASERTYLVKERRNLLPRPEWRASAPGALRDVVGASGMAAAFTQSHSVELTARVGQRVLPLTVSAVEPNYLAFFGVTALQGDASAALARPDALVLSESEALRLFGRRDAIGQVARIDGVPFQVRAIVPDMPGNTTVRADALVGAGIHGWDRGKAPAQAWNSNTELYVRLAPGADPGAINAVLQEAVVRHRDAPAMTAALRQRFAGRHMTEIGMTALSALYFDEGLLAGRDGASYGNIKSLAALGALALLILALAGANYVNLVAVRMVDRRREIGMRKAMGVSAPALARQFVAESMVVALLASALGVALAWLAAPQFAMLVERPLDGMFGPSMLGAALLAGGAVGALSALYPASVALRLPVREMLQGRAGGQDAGGLRLRQALSVFQFACAIGLVGATGAVYWQADYASRVDPGFDPASLLVLDLPTADAPAQAFREALARLPGVGGVVAVADAVGRDTVVATASVGRAGGAEVALEVKGVGPEFFQVLGVRAQLGRVFDPARDRPGSGSVVLNALAAQALGFATPREALGAMLGKERVVGIVPDLRYRTLREHPGPMMYRIDPLQTVLMVRTTSGKAALHGAIETLWQRYYPDQVLYLEPAAAIFAQNYGEDRRLALMLAGASVVATALASFGIYVLAAYSIRRRAREIVLRKLHGAGGAAIGRLVAREFAALAGIGAALGLPLAWLANERYLSGFVERAPMGQWPLVCAAGGVFAVALAATARHTIGAMRMAPAAALRG</sequence>
<feature type="transmembrane region" description="Helical" evidence="7">
    <location>
        <begin position="336"/>
        <end position="364"/>
    </location>
</feature>
<organism evidence="10 11">
    <name type="scientific">Massilia atriviolacea</name>
    <dbReference type="NCBI Taxonomy" id="2495579"/>
    <lineage>
        <taxon>Bacteria</taxon>
        <taxon>Pseudomonadati</taxon>
        <taxon>Pseudomonadota</taxon>
        <taxon>Betaproteobacteria</taxon>
        <taxon>Burkholderiales</taxon>
        <taxon>Oxalobacteraceae</taxon>
        <taxon>Telluria group</taxon>
        <taxon>Massilia</taxon>
    </lineage>
</organism>
<evidence type="ECO:0000259" key="9">
    <source>
        <dbReference type="Pfam" id="PF12704"/>
    </source>
</evidence>
<protein>
    <submittedName>
        <fullName evidence="10">FtsX-like permease family protein</fullName>
    </submittedName>
</protein>
<comment type="subcellular location">
    <subcellularLocation>
        <location evidence="1">Cell membrane</location>
        <topology evidence="1">Multi-pass membrane protein</topology>
    </subcellularLocation>
</comment>
<evidence type="ECO:0000313" key="11">
    <source>
        <dbReference type="Proteomes" id="UP000278085"/>
    </source>
</evidence>
<evidence type="ECO:0000256" key="1">
    <source>
        <dbReference type="ARBA" id="ARBA00004651"/>
    </source>
</evidence>
<feature type="domain" description="MacB-like periplasmic core" evidence="9">
    <location>
        <begin position="21"/>
        <end position="235"/>
    </location>
</feature>
<keyword evidence="4 7" id="KW-1133">Transmembrane helix</keyword>
<dbReference type="AlphaFoldDB" id="A0A430HRU7"/>
<feature type="domain" description="ABC3 transporter permease C-terminal" evidence="8">
    <location>
        <begin position="296"/>
        <end position="410"/>
    </location>
</feature>
<name>A0A430HRU7_9BURK</name>
<feature type="transmembrane region" description="Helical" evidence="7">
    <location>
        <begin position="666"/>
        <end position="691"/>
    </location>
</feature>
<dbReference type="PROSITE" id="PS51257">
    <property type="entry name" value="PROKAR_LIPOPROTEIN"/>
    <property type="match status" value="1"/>
</dbReference>
<evidence type="ECO:0000313" key="10">
    <source>
        <dbReference type="EMBL" id="RSZ60251.1"/>
    </source>
</evidence>
<dbReference type="GO" id="GO:0022857">
    <property type="term" value="F:transmembrane transporter activity"/>
    <property type="evidence" value="ECO:0007669"/>
    <property type="project" value="TreeGrafter"/>
</dbReference>
<accession>A0A430HRU7</accession>
<reference evidence="10 11" key="1">
    <citation type="submission" date="2018-12" db="EMBL/GenBank/DDBJ databases">
        <authorList>
            <person name="Yang E."/>
        </authorList>
    </citation>
    <scope>NUCLEOTIDE SEQUENCE [LARGE SCALE GENOMIC DNA]</scope>
    <source>
        <strain evidence="10 11">SOD</strain>
    </source>
</reference>
<keyword evidence="11" id="KW-1185">Reference proteome</keyword>
<feature type="transmembrane region" description="Helical" evidence="7">
    <location>
        <begin position="20"/>
        <end position="42"/>
    </location>
</feature>
<dbReference type="Pfam" id="PF12704">
    <property type="entry name" value="MacB_PCD"/>
    <property type="match status" value="1"/>
</dbReference>
<dbReference type="OrthoDB" id="9770036at2"/>
<comment type="similarity">
    <text evidence="6">Belongs to the ABC-4 integral membrane protein family.</text>
</comment>
<dbReference type="PANTHER" id="PTHR30572">
    <property type="entry name" value="MEMBRANE COMPONENT OF TRANSPORTER-RELATED"/>
    <property type="match status" value="1"/>
</dbReference>
<dbReference type="InterPro" id="IPR025857">
    <property type="entry name" value="MacB_PCD"/>
</dbReference>
<evidence type="ECO:0000256" key="2">
    <source>
        <dbReference type="ARBA" id="ARBA00022475"/>
    </source>
</evidence>
<evidence type="ECO:0000256" key="6">
    <source>
        <dbReference type="ARBA" id="ARBA00038076"/>
    </source>
</evidence>
<evidence type="ECO:0000256" key="7">
    <source>
        <dbReference type="SAM" id="Phobius"/>
    </source>
</evidence>
<keyword evidence="3 7" id="KW-0812">Transmembrane</keyword>
<feature type="domain" description="ABC3 transporter permease C-terminal" evidence="8">
    <location>
        <begin position="673"/>
        <end position="777"/>
    </location>
</feature>
<dbReference type="InterPro" id="IPR050250">
    <property type="entry name" value="Macrolide_Exporter_MacB"/>
</dbReference>
<feature type="transmembrane region" description="Helical" evidence="7">
    <location>
        <begin position="756"/>
        <end position="774"/>
    </location>
</feature>
<gene>
    <name evidence="10" type="ORF">EJB06_03760</name>
</gene>
<feature type="transmembrane region" description="Helical" evidence="7">
    <location>
        <begin position="432"/>
        <end position="453"/>
    </location>
</feature>